<dbReference type="Gene3D" id="3.40.50.720">
    <property type="entry name" value="NAD(P)-binding Rossmann-like Domain"/>
    <property type="match status" value="1"/>
</dbReference>
<dbReference type="AlphaFoldDB" id="A0A382G1F7"/>
<accession>A0A382G1F7</accession>
<dbReference type="GO" id="GO:0019290">
    <property type="term" value="P:siderophore biosynthetic process"/>
    <property type="evidence" value="ECO:0007669"/>
    <property type="project" value="InterPro"/>
</dbReference>
<dbReference type="InterPro" id="IPR036291">
    <property type="entry name" value="NAD(P)-bd_dom_sf"/>
</dbReference>
<dbReference type="PRINTS" id="PR01397">
    <property type="entry name" value="DHBDHDRGNASE"/>
</dbReference>
<dbReference type="SUPFAM" id="SSF51735">
    <property type="entry name" value="NAD(P)-binding Rossmann-fold domains"/>
    <property type="match status" value="1"/>
</dbReference>
<evidence type="ECO:0000313" key="1">
    <source>
        <dbReference type="EMBL" id="SVB69070.1"/>
    </source>
</evidence>
<gene>
    <name evidence="1" type="ORF">METZ01_LOCUS221924</name>
</gene>
<dbReference type="PANTHER" id="PTHR43431:SF7">
    <property type="entry name" value="OXIDOREDUCTASE, SHORT CHAIN DEHYDROGENASE_REDUCTASE FAMILY (AFU_ORTHOLOGUE AFUA_5G14000)"/>
    <property type="match status" value="1"/>
</dbReference>
<protein>
    <recommendedName>
        <fullName evidence="2">SDR family NAD(P)-dependent oxidoreductase</fullName>
    </recommendedName>
</protein>
<feature type="non-terminal residue" evidence="1">
    <location>
        <position position="1"/>
    </location>
</feature>
<dbReference type="InterPro" id="IPR002347">
    <property type="entry name" value="SDR_fam"/>
</dbReference>
<dbReference type="PANTHER" id="PTHR43431">
    <property type="entry name" value="OXIDOREDUCTASE, SHORT CHAIN DEHYDROGENASE/REDUCTASE FAMILY (AFU_ORTHOLOGUE AFUA_5G14000)"/>
    <property type="match status" value="1"/>
</dbReference>
<dbReference type="EMBL" id="UINC01053034">
    <property type="protein sequence ID" value="SVB69070.1"/>
    <property type="molecule type" value="Genomic_DNA"/>
</dbReference>
<proteinExistence type="predicted"/>
<dbReference type="Pfam" id="PF00106">
    <property type="entry name" value="adh_short"/>
    <property type="match status" value="1"/>
</dbReference>
<organism evidence="1">
    <name type="scientific">marine metagenome</name>
    <dbReference type="NCBI Taxonomy" id="408172"/>
    <lineage>
        <taxon>unclassified sequences</taxon>
        <taxon>metagenomes</taxon>
        <taxon>ecological metagenomes</taxon>
    </lineage>
</organism>
<sequence>VAGVGRGTGGAVARRFATAGYRVALLARSEGRLKEFEAKLDGSLAIPCDVSNETAVNEAAATCMSEIGVPDVVVHNAPRGVFGTFQEIDPKDMEEAFRVNTMSLLYLARAVAPDMVNRGSGAIIVTGNTSAFRGKPDFSGFAPTKAAQRILAESMARDLGPKGIHVAYV</sequence>
<name>A0A382G1F7_9ZZZZ</name>
<reference evidence="1" key="1">
    <citation type="submission" date="2018-05" db="EMBL/GenBank/DDBJ databases">
        <authorList>
            <person name="Lanie J.A."/>
            <person name="Ng W.-L."/>
            <person name="Kazmierczak K.M."/>
            <person name="Andrzejewski T.M."/>
            <person name="Davidsen T.M."/>
            <person name="Wayne K.J."/>
            <person name="Tettelin H."/>
            <person name="Glass J.I."/>
            <person name="Rusch D."/>
            <person name="Podicherti R."/>
            <person name="Tsui H.-C.T."/>
            <person name="Winkler M.E."/>
        </authorList>
    </citation>
    <scope>NUCLEOTIDE SEQUENCE</scope>
</reference>
<feature type="non-terminal residue" evidence="1">
    <location>
        <position position="169"/>
    </location>
</feature>
<dbReference type="InterPro" id="IPR003560">
    <property type="entry name" value="DHB_DH"/>
</dbReference>
<evidence type="ECO:0008006" key="2">
    <source>
        <dbReference type="Google" id="ProtNLM"/>
    </source>
</evidence>
<dbReference type="GO" id="GO:0008667">
    <property type="term" value="F:2,3-dihydro-2,3-dihydroxybenzoate dehydrogenase activity"/>
    <property type="evidence" value="ECO:0007669"/>
    <property type="project" value="InterPro"/>
</dbReference>